<evidence type="ECO:0000313" key="1">
    <source>
        <dbReference type="EMBL" id="MBX65208.1"/>
    </source>
</evidence>
<proteinExistence type="predicted"/>
<reference evidence="1" key="1">
    <citation type="submission" date="2018-02" db="EMBL/GenBank/DDBJ databases">
        <title>Rhizophora mucronata_Transcriptome.</title>
        <authorList>
            <person name="Meera S.P."/>
            <person name="Sreeshan A."/>
            <person name="Augustine A."/>
        </authorList>
    </citation>
    <scope>NUCLEOTIDE SEQUENCE</scope>
    <source>
        <tissue evidence="1">Leaf</tissue>
    </source>
</reference>
<dbReference type="EMBL" id="GGEC01084724">
    <property type="protein sequence ID" value="MBX65208.1"/>
    <property type="molecule type" value="Transcribed_RNA"/>
</dbReference>
<name>A0A2P2QDZ1_RHIMU</name>
<organism evidence="1">
    <name type="scientific">Rhizophora mucronata</name>
    <name type="common">Asiatic mangrove</name>
    <dbReference type="NCBI Taxonomy" id="61149"/>
    <lineage>
        <taxon>Eukaryota</taxon>
        <taxon>Viridiplantae</taxon>
        <taxon>Streptophyta</taxon>
        <taxon>Embryophyta</taxon>
        <taxon>Tracheophyta</taxon>
        <taxon>Spermatophyta</taxon>
        <taxon>Magnoliopsida</taxon>
        <taxon>eudicotyledons</taxon>
        <taxon>Gunneridae</taxon>
        <taxon>Pentapetalae</taxon>
        <taxon>rosids</taxon>
        <taxon>fabids</taxon>
        <taxon>Malpighiales</taxon>
        <taxon>Rhizophoraceae</taxon>
        <taxon>Rhizophora</taxon>
    </lineage>
</organism>
<sequence length="14" mass="1609">MCCWGSHLKIQCTV</sequence>
<accession>A0A2P2QDZ1</accession>
<protein>
    <submittedName>
        <fullName evidence="1">Uncharacterized protein</fullName>
    </submittedName>
</protein>